<keyword evidence="1 2" id="KW-0238">DNA-binding</keyword>
<evidence type="ECO:0000313" key="6">
    <source>
        <dbReference type="Proteomes" id="UP001500839"/>
    </source>
</evidence>
<reference evidence="6" key="1">
    <citation type="journal article" date="2019" name="Int. J. Syst. Evol. Microbiol.">
        <title>The Global Catalogue of Microorganisms (GCM) 10K type strain sequencing project: providing services to taxonomists for standard genome sequencing and annotation.</title>
        <authorList>
            <consortium name="The Broad Institute Genomics Platform"/>
            <consortium name="The Broad Institute Genome Sequencing Center for Infectious Disease"/>
            <person name="Wu L."/>
            <person name="Ma J."/>
        </authorList>
    </citation>
    <scope>NUCLEOTIDE SEQUENCE [LARGE SCALE GENOMIC DNA]</scope>
    <source>
        <strain evidence="6">JCM 18542</strain>
    </source>
</reference>
<evidence type="ECO:0000313" key="5">
    <source>
        <dbReference type="EMBL" id="GAA4823499.1"/>
    </source>
</evidence>
<proteinExistence type="predicted"/>
<name>A0ABP9D0V7_9ACTN</name>
<dbReference type="InterPro" id="IPR009057">
    <property type="entry name" value="Homeodomain-like_sf"/>
</dbReference>
<dbReference type="PRINTS" id="PR00455">
    <property type="entry name" value="HTHTETR"/>
</dbReference>
<dbReference type="Proteomes" id="UP001500839">
    <property type="component" value="Unassembled WGS sequence"/>
</dbReference>
<feature type="compositionally biased region" description="Low complexity" evidence="3">
    <location>
        <begin position="11"/>
        <end position="27"/>
    </location>
</feature>
<keyword evidence="6" id="KW-1185">Reference proteome</keyword>
<protein>
    <submittedName>
        <fullName evidence="5">TetR family transcriptional regulator</fullName>
    </submittedName>
</protein>
<evidence type="ECO:0000259" key="4">
    <source>
        <dbReference type="PROSITE" id="PS50977"/>
    </source>
</evidence>
<dbReference type="PROSITE" id="PS50977">
    <property type="entry name" value="HTH_TETR_2"/>
    <property type="match status" value="1"/>
</dbReference>
<dbReference type="Gene3D" id="1.10.10.60">
    <property type="entry name" value="Homeodomain-like"/>
    <property type="match status" value="1"/>
</dbReference>
<dbReference type="InterPro" id="IPR001647">
    <property type="entry name" value="HTH_TetR"/>
</dbReference>
<evidence type="ECO:0000256" key="2">
    <source>
        <dbReference type="PROSITE-ProRule" id="PRU00335"/>
    </source>
</evidence>
<feature type="DNA-binding region" description="H-T-H motif" evidence="2">
    <location>
        <begin position="71"/>
        <end position="90"/>
    </location>
</feature>
<dbReference type="Gene3D" id="1.10.357.10">
    <property type="entry name" value="Tetracycline Repressor, domain 2"/>
    <property type="match status" value="1"/>
</dbReference>
<dbReference type="SUPFAM" id="SSF46689">
    <property type="entry name" value="Homeodomain-like"/>
    <property type="match status" value="1"/>
</dbReference>
<dbReference type="Pfam" id="PF17920">
    <property type="entry name" value="TetR_C_16"/>
    <property type="match status" value="1"/>
</dbReference>
<evidence type="ECO:0000256" key="1">
    <source>
        <dbReference type="ARBA" id="ARBA00023125"/>
    </source>
</evidence>
<gene>
    <name evidence="5" type="ORF">GCM10023353_35330</name>
</gene>
<dbReference type="InterPro" id="IPR036271">
    <property type="entry name" value="Tet_transcr_reg_TetR-rel_C_sf"/>
</dbReference>
<comment type="caution">
    <text evidence="5">The sequence shown here is derived from an EMBL/GenBank/DDBJ whole genome shotgun (WGS) entry which is preliminary data.</text>
</comment>
<dbReference type="EMBL" id="BAABKQ010000001">
    <property type="protein sequence ID" value="GAA4823499.1"/>
    <property type="molecule type" value="Genomic_DNA"/>
</dbReference>
<organism evidence="5 6">
    <name type="scientific">Tomitella cavernea</name>
    <dbReference type="NCBI Taxonomy" id="1387982"/>
    <lineage>
        <taxon>Bacteria</taxon>
        <taxon>Bacillati</taxon>
        <taxon>Actinomycetota</taxon>
        <taxon>Actinomycetes</taxon>
        <taxon>Mycobacteriales</taxon>
        <taxon>Tomitella</taxon>
    </lineage>
</organism>
<sequence>MPGGRDDAAADRVSAADANAGPGPEQQRGGRRLRDGRGTRGGRRPGNSRTREQILAAARARFAESGFDRASVRSIAADAAVDPALVHHYFGTKRNLFAAALALPVDPETVLAQVRAVPVDEIARAVLRAVVGLWDSPQGSAVVGAFRGVLGGGDPQLIRSFILEVALKEVRGRVDAPPGSADVRVSLAASHMIGILVARRILEIEPLASMPLGELVERCAPQIQHYLTGPFEA</sequence>
<dbReference type="InterPro" id="IPR050109">
    <property type="entry name" value="HTH-type_TetR-like_transc_reg"/>
</dbReference>
<accession>A0ABP9D0V7</accession>
<dbReference type="SUPFAM" id="SSF48498">
    <property type="entry name" value="Tetracyclin repressor-like, C-terminal domain"/>
    <property type="match status" value="1"/>
</dbReference>
<feature type="region of interest" description="Disordered" evidence="3">
    <location>
        <begin position="1"/>
        <end position="52"/>
    </location>
</feature>
<evidence type="ECO:0000256" key="3">
    <source>
        <dbReference type="SAM" id="MobiDB-lite"/>
    </source>
</evidence>
<dbReference type="Pfam" id="PF00440">
    <property type="entry name" value="TetR_N"/>
    <property type="match status" value="1"/>
</dbReference>
<dbReference type="InterPro" id="IPR041678">
    <property type="entry name" value="TetR_C_16"/>
</dbReference>
<feature type="compositionally biased region" description="Basic and acidic residues" evidence="3">
    <location>
        <begin position="1"/>
        <end position="10"/>
    </location>
</feature>
<feature type="domain" description="HTH tetR-type" evidence="4">
    <location>
        <begin position="48"/>
        <end position="108"/>
    </location>
</feature>
<dbReference type="PANTHER" id="PTHR30055">
    <property type="entry name" value="HTH-TYPE TRANSCRIPTIONAL REGULATOR RUTR"/>
    <property type="match status" value="1"/>
</dbReference>
<dbReference type="PANTHER" id="PTHR30055:SF235">
    <property type="entry name" value="TRANSCRIPTIONAL REGULATORY PROTEIN"/>
    <property type="match status" value="1"/>
</dbReference>